<dbReference type="EMBL" id="SKCS01000539">
    <property type="protein sequence ID" value="TNN05379.1"/>
    <property type="molecule type" value="Genomic_DNA"/>
</dbReference>
<dbReference type="Pfam" id="PF13233">
    <property type="entry name" value="Complex1_LYR_2"/>
    <property type="match status" value="1"/>
</dbReference>
<dbReference type="EMBL" id="SKCS01000539">
    <property type="protein sequence ID" value="TNN05377.1"/>
    <property type="molecule type" value="Genomic_DNA"/>
</dbReference>
<sequence>MTSRIQLFRSILRELRHNRKDKKAPFCYSPEMQYVISEFRNNHLTDAQRCSRENEKVHLAETYLNYLQNKRKLAELVELYKTKEKTIEEAAKMVGLALPKKDCHDQEGK</sequence>
<evidence type="ECO:0000313" key="4">
    <source>
        <dbReference type="EMBL" id="TNN05376.1"/>
    </source>
</evidence>
<reference evidence="3" key="1">
    <citation type="journal article" date="2009" name="Nature">
        <title>The Schistosoma japonicum genome reveals features of host-parasite interplay.</title>
        <authorList>
            <person name="Liu F."/>
            <person name="Zhou Y."/>
            <person name="Wang Z.Q."/>
            <person name="Lu G."/>
            <person name="Zheng H."/>
            <person name="Brindley P.J."/>
            <person name="McManus D.P."/>
            <person name="Blair D."/>
            <person name="Zhang Q.H."/>
            <person name="Zhong Y."/>
            <person name="Wang S."/>
            <person name="Han Z.G."/>
            <person name="Chen Z."/>
        </authorList>
    </citation>
    <scope>NUCLEOTIDE SEQUENCE</scope>
    <source>
        <strain evidence="3">Anhui</strain>
    </source>
</reference>
<dbReference type="EMBL" id="SKCS01000539">
    <property type="protein sequence ID" value="TNN05378.1"/>
    <property type="molecule type" value="Genomic_DNA"/>
</dbReference>
<dbReference type="PANTHER" id="PTHR31716">
    <property type="entry name" value="PROTEIN FMC1 HOMOLOG"/>
    <property type="match status" value="1"/>
</dbReference>
<dbReference type="AlphaFoldDB" id="C1L4V7"/>
<dbReference type="OrthoDB" id="551431at2759"/>
<evidence type="ECO:0000313" key="3">
    <source>
        <dbReference type="EMBL" id="CAX69735.1"/>
    </source>
</evidence>
<dbReference type="Proteomes" id="UP000311919">
    <property type="component" value="Unassembled WGS sequence"/>
</dbReference>
<protein>
    <recommendedName>
        <fullName evidence="2">Protein FMC1 homolog</fullName>
    </recommendedName>
</protein>
<comment type="similarity">
    <text evidence="1">Belongs to the FMC1 family.</text>
</comment>
<reference evidence="3" key="2">
    <citation type="submission" date="2009-03" db="EMBL/GenBank/DDBJ databases">
        <authorList>
            <person name="Gang L."/>
        </authorList>
    </citation>
    <scope>NUCLEOTIDE SEQUENCE</scope>
    <source>
        <strain evidence="3">Anhui</strain>
    </source>
</reference>
<reference evidence="4 5" key="3">
    <citation type="submission" date="2019-03" db="EMBL/GenBank/DDBJ databases">
        <title>An improved genome assembly of the fluke Schistosoma japonicum.</title>
        <authorList>
            <person name="Hu W."/>
            <person name="Luo F."/>
            <person name="Yin M."/>
            <person name="Mo X."/>
            <person name="Sun C."/>
            <person name="Wu Q."/>
            <person name="Zhu B."/>
            <person name="Xiang M."/>
            <person name="Wang J."/>
            <person name="Wang Y."/>
            <person name="Zhang T."/>
            <person name="Xu B."/>
            <person name="Zheng H."/>
            <person name="Feng Z."/>
        </authorList>
    </citation>
    <scope>NUCLEOTIDE SEQUENCE [LARGE SCALE GENOMIC DNA]</scope>
    <source>
        <strain evidence="4">HuSjv2</strain>
        <tissue evidence="4">Worms</tissue>
    </source>
</reference>
<dbReference type="EMBL" id="FN314002">
    <property type="protein sequence ID" value="CAX69735.1"/>
    <property type="molecule type" value="mRNA"/>
</dbReference>
<dbReference type="STRING" id="6182.C1L4V7"/>
<dbReference type="InterPro" id="IPR037667">
    <property type="entry name" value="FMC1_homologue"/>
</dbReference>
<organism evidence="3">
    <name type="scientific">Schistosoma japonicum</name>
    <name type="common">Blood fluke</name>
    <dbReference type="NCBI Taxonomy" id="6182"/>
    <lineage>
        <taxon>Eukaryota</taxon>
        <taxon>Metazoa</taxon>
        <taxon>Spiralia</taxon>
        <taxon>Lophotrochozoa</taxon>
        <taxon>Platyhelminthes</taxon>
        <taxon>Trematoda</taxon>
        <taxon>Digenea</taxon>
        <taxon>Strigeidida</taxon>
        <taxon>Schistosomatoidea</taxon>
        <taxon>Schistosomatidae</taxon>
        <taxon>Schistosoma</taxon>
    </lineage>
</organism>
<evidence type="ECO:0000256" key="2">
    <source>
        <dbReference type="ARBA" id="ARBA00013846"/>
    </source>
</evidence>
<evidence type="ECO:0000256" key="1">
    <source>
        <dbReference type="ARBA" id="ARBA00009058"/>
    </source>
</evidence>
<proteinExistence type="evidence at transcript level"/>
<gene>
    <name evidence="4" type="ORF">EWB00_009302</name>
</gene>
<name>C1L4V7_SCHJA</name>
<dbReference type="GO" id="GO:0005739">
    <property type="term" value="C:mitochondrion"/>
    <property type="evidence" value="ECO:0007669"/>
    <property type="project" value="TreeGrafter"/>
</dbReference>
<dbReference type="EMBL" id="FN314003">
    <property type="protein sequence ID" value="CAX69736.1"/>
    <property type="molecule type" value="mRNA"/>
</dbReference>
<accession>C1L4V7</accession>
<keyword evidence="5" id="KW-1185">Reference proteome</keyword>
<evidence type="ECO:0000313" key="5">
    <source>
        <dbReference type="Proteomes" id="UP000311919"/>
    </source>
</evidence>
<dbReference type="EMBL" id="SKCS01000539">
    <property type="protein sequence ID" value="TNN05376.1"/>
    <property type="molecule type" value="Genomic_DNA"/>
</dbReference>
<dbReference type="PANTHER" id="PTHR31716:SF1">
    <property type="entry name" value="PROTEIN FMC1 HOMOLOG"/>
    <property type="match status" value="1"/>
</dbReference>